<accession>A0A3P7VM80</accession>
<dbReference type="AlphaFoldDB" id="A0A3P7VM80"/>
<evidence type="ECO:0000313" key="1">
    <source>
        <dbReference type="EMBL" id="VDO44199.1"/>
    </source>
</evidence>
<keyword evidence="2" id="KW-1185">Reference proteome</keyword>
<dbReference type="Proteomes" id="UP000268014">
    <property type="component" value="Unassembled WGS sequence"/>
</dbReference>
<dbReference type="EMBL" id="UZAF01017706">
    <property type="protein sequence ID" value="VDO44199.1"/>
    <property type="molecule type" value="Genomic_DNA"/>
</dbReference>
<organism evidence="1 2">
    <name type="scientific">Haemonchus placei</name>
    <name type="common">Barber's pole worm</name>
    <dbReference type="NCBI Taxonomy" id="6290"/>
    <lineage>
        <taxon>Eukaryota</taxon>
        <taxon>Metazoa</taxon>
        <taxon>Ecdysozoa</taxon>
        <taxon>Nematoda</taxon>
        <taxon>Chromadorea</taxon>
        <taxon>Rhabditida</taxon>
        <taxon>Rhabditina</taxon>
        <taxon>Rhabditomorpha</taxon>
        <taxon>Strongyloidea</taxon>
        <taxon>Trichostrongylidae</taxon>
        <taxon>Haemonchus</taxon>
    </lineage>
</organism>
<reference evidence="1 2" key="1">
    <citation type="submission" date="2018-11" db="EMBL/GenBank/DDBJ databases">
        <authorList>
            <consortium name="Pathogen Informatics"/>
        </authorList>
    </citation>
    <scope>NUCLEOTIDE SEQUENCE [LARGE SCALE GENOMIC DNA]</scope>
    <source>
        <strain evidence="1 2">MHpl1</strain>
    </source>
</reference>
<evidence type="ECO:0000313" key="2">
    <source>
        <dbReference type="Proteomes" id="UP000268014"/>
    </source>
</evidence>
<protein>
    <submittedName>
        <fullName evidence="1">Uncharacterized protein</fullName>
    </submittedName>
</protein>
<gene>
    <name evidence="1" type="ORF">HPLM_LOCUS11914</name>
</gene>
<proteinExistence type="predicted"/>
<name>A0A3P7VM80_HAEPC</name>
<sequence length="67" mass="7732">MMHHNIVSYHNSIASEITSFLIGHRQEISLIVHVVLTEMIEGIWVVHSQFLIQRAEGGVDMVKSWIY</sequence>